<dbReference type="Pfam" id="PF04107">
    <property type="entry name" value="GCS2"/>
    <property type="match status" value="1"/>
</dbReference>
<dbReference type="GO" id="GO:0004357">
    <property type="term" value="F:glutamate-cysteine ligase activity"/>
    <property type="evidence" value="ECO:0007669"/>
    <property type="project" value="InterPro"/>
</dbReference>
<dbReference type="GO" id="GO:0042398">
    <property type="term" value="P:modified amino acid biosynthetic process"/>
    <property type="evidence" value="ECO:0007669"/>
    <property type="project" value="InterPro"/>
</dbReference>
<accession>A0A7J2TGU2</accession>
<dbReference type="AlphaFoldDB" id="A0A7J2TGU2"/>
<sequence length="366" mass="43390">MIGPEHEFSINDESFRPLPISDSIIKKIRGRIANEAKLGCGIMVGKELQKHVIELKPKDPFLNLEEFEERMQTGVLELLSYLDNYKLLGLGMHPFLKIENARVWDHRDRKIYEAYDRLFDIRQHGWVNIQSFQLNLPYMNERNAIEMHNKLRILIPYLVALSASSPICEGKQFYIDSRIYFYRINQIKIPEICNDVIPEKVRSLEEYREILEKMYSELRKRNADILCNEWVNSRGVIFRFTRRCLEIKIMDEQECIKSDVALASFIISALRSDIEEMSDHELKKKLDSAMIHGTKELKSELRKIFKMAKENAEKEEKRYLKIVKDRIEEGSLGERIMKKIREFSREEIFKVCEELSKCIEKNEVFK</sequence>
<organism evidence="1">
    <name type="scientific">Archaeoglobus fulgidus</name>
    <dbReference type="NCBI Taxonomy" id="2234"/>
    <lineage>
        <taxon>Archaea</taxon>
        <taxon>Methanobacteriati</taxon>
        <taxon>Methanobacteriota</taxon>
        <taxon>Archaeoglobi</taxon>
        <taxon>Archaeoglobales</taxon>
        <taxon>Archaeoglobaceae</taxon>
        <taxon>Archaeoglobus</taxon>
    </lineage>
</organism>
<dbReference type="Gene3D" id="3.30.590.20">
    <property type="match status" value="1"/>
</dbReference>
<protein>
    <recommendedName>
        <fullName evidence="2">Glutamate--cysteine ligase</fullName>
    </recommendedName>
</protein>
<comment type="caution">
    <text evidence="1">The sequence shown here is derived from an EMBL/GenBank/DDBJ whole genome shotgun (WGS) entry which is preliminary data.</text>
</comment>
<dbReference type="PANTHER" id="PTHR36510:SF1">
    <property type="entry name" value="GLUTAMATE--CYSTEINE LIGASE 2-RELATED"/>
    <property type="match status" value="1"/>
</dbReference>
<name>A0A7J2TGU2_ARCFL</name>
<proteinExistence type="predicted"/>
<dbReference type="InterPro" id="IPR050141">
    <property type="entry name" value="GCL_type2/YbdK_subfam"/>
</dbReference>
<dbReference type="EMBL" id="DSLA01000001">
    <property type="protein sequence ID" value="HEH34558.1"/>
    <property type="molecule type" value="Genomic_DNA"/>
</dbReference>
<dbReference type="InterPro" id="IPR014746">
    <property type="entry name" value="Gln_synth/guanido_kin_cat_dom"/>
</dbReference>
<evidence type="ECO:0000313" key="1">
    <source>
        <dbReference type="EMBL" id="HEH34558.1"/>
    </source>
</evidence>
<dbReference type="InterPro" id="IPR006336">
    <property type="entry name" value="GCS2"/>
</dbReference>
<gene>
    <name evidence="1" type="ORF">ENP88_00040</name>
</gene>
<reference evidence="1" key="1">
    <citation type="journal article" date="2020" name="mSystems">
        <title>Genome- and Community-Level Interaction Insights into Carbon Utilization and Element Cycling Functions of Hydrothermarchaeota in Hydrothermal Sediment.</title>
        <authorList>
            <person name="Zhou Z."/>
            <person name="Liu Y."/>
            <person name="Xu W."/>
            <person name="Pan J."/>
            <person name="Luo Z.H."/>
            <person name="Li M."/>
        </authorList>
    </citation>
    <scope>NUCLEOTIDE SEQUENCE [LARGE SCALE GENOMIC DNA]</scope>
    <source>
        <strain evidence="1">SpSt-26</strain>
    </source>
</reference>
<evidence type="ECO:0008006" key="2">
    <source>
        <dbReference type="Google" id="ProtNLM"/>
    </source>
</evidence>
<dbReference type="SUPFAM" id="SSF55931">
    <property type="entry name" value="Glutamine synthetase/guanido kinase"/>
    <property type="match status" value="1"/>
</dbReference>
<dbReference type="PANTHER" id="PTHR36510">
    <property type="entry name" value="GLUTAMATE--CYSTEINE LIGASE 2-RELATED"/>
    <property type="match status" value="1"/>
</dbReference>